<comment type="caution">
    <text evidence="1">The sequence shown here is derived from an EMBL/GenBank/DDBJ whole genome shotgun (WGS) entry which is preliminary data.</text>
</comment>
<reference evidence="2" key="1">
    <citation type="submission" date="2017-09" db="EMBL/GenBank/DDBJ databases">
        <title>Depth-based differentiation of microbial function through sediment-hosted aquifers and enrichment of novel symbionts in the deep terrestrial subsurface.</title>
        <authorList>
            <person name="Probst A.J."/>
            <person name="Ladd B."/>
            <person name="Jarett J.K."/>
            <person name="Geller-Mcgrath D.E."/>
            <person name="Sieber C.M.K."/>
            <person name="Emerson J.B."/>
            <person name="Anantharaman K."/>
            <person name="Thomas B.C."/>
            <person name="Malmstrom R."/>
            <person name="Stieglmeier M."/>
            <person name="Klingl A."/>
            <person name="Woyke T."/>
            <person name="Ryan C.M."/>
            <person name="Banfield J.F."/>
        </authorList>
    </citation>
    <scope>NUCLEOTIDE SEQUENCE [LARGE SCALE GENOMIC DNA]</scope>
</reference>
<evidence type="ECO:0000313" key="1">
    <source>
        <dbReference type="EMBL" id="PIR94403.1"/>
    </source>
</evidence>
<proteinExistence type="predicted"/>
<evidence type="ECO:0000313" key="2">
    <source>
        <dbReference type="Proteomes" id="UP000229901"/>
    </source>
</evidence>
<dbReference type="EMBL" id="PFAP01000007">
    <property type="protein sequence ID" value="PIR94403.1"/>
    <property type="molecule type" value="Genomic_DNA"/>
</dbReference>
<sequence>MLDEKWTQILEGIKTAFEVEEEYDGQVENIPGATFEGIVFFMPDGKHKLVRTKRPKVLNKKTQFSNRIGSDVQVDYEYSEDEFVDDMGFFIWNELEQDWREKEFNF</sequence>
<organism evidence="1 2">
    <name type="scientific">Candidatus Falkowbacteria bacterium CG10_big_fil_rev_8_21_14_0_10_39_11</name>
    <dbReference type="NCBI Taxonomy" id="1974565"/>
    <lineage>
        <taxon>Bacteria</taxon>
        <taxon>Candidatus Falkowiibacteriota</taxon>
    </lineage>
</organism>
<protein>
    <submittedName>
        <fullName evidence="1">Uncharacterized protein</fullName>
    </submittedName>
</protein>
<name>A0A2H0V5P1_9BACT</name>
<dbReference type="AlphaFoldDB" id="A0A2H0V5P1"/>
<dbReference type="Proteomes" id="UP000229901">
    <property type="component" value="Unassembled WGS sequence"/>
</dbReference>
<gene>
    <name evidence="1" type="ORF">COT97_01700</name>
</gene>
<accession>A0A2H0V5P1</accession>